<sequence>MRIVVTGPAEAATPLVAAALAARLRARYLDTAELYPARVRPGGPTLGEVWLEALALAFTRERALVASSGSLSRARRDLIRARVPGVVFVELVVDDQAAPPRRSRWRRAKPVERPAIEPLAGDEPGVRIADDADLASIVDRIAQLLSGAGQDQPVRDQSLR</sequence>
<dbReference type="RefSeq" id="WP_141379575.1">
    <property type="nucleotide sequence ID" value="NZ_BJNA01000007.1"/>
</dbReference>
<dbReference type="AlphaFoldDB" id="A0A4Y3ULG0"/>
<comment type="caution">
    <text evidence="1">The sequence shown here is derived from an EMBL/GenBank/DDBJ whole genome shotgun (WGS) entry which is preliminary data.</text>
</comment>
<accession>A0A4Y3ULG0</accession>
<keyword evidence="2" id="KW-1185">Reference proteome</keyword>
<reference evidence="1 2" key="1">
    <citation type="submission" date="2019-06" db="EMBL/GenBank/DDBJ databases">
        <title>Sequencing the genomes of 1000 actinobacteria strains.</title>
        <authorList>
            <person name="Klenk H.-P."/>
        </authorList>
    </citation>
    <scope>NUCLEOTIDE SEQUENCE [LARGE SCALE GENOMIC DNA]</scope>
    <source>
        <strain evidence="1 2">DSM 20427</strain>
    </source>
</reference>
<dbReference type="GO" id="GO:0016301">
    <property type="term" value="F:kinase activity"/>
    <property type="evidence" value="ECO:0007669"/>
    <property type="project" value="UniProtKB-KW"/>
</dbReference>
<dbReference type="Proteomes" id="UP000319804">
    <property type="component" value="Unassembled WGS sequence"/>
</dbReference>
<protein>
    <submittedName>
        <fullName evidence="1">Gluconate kinase</fullName>
    </submittedName>
</protein>
<dbReference type="OrthoDB" id="9795716at2"/>
<evidence type="ECO:0000313" key="2">
    <source>
        <dbReference type="Proteomes" id="UP000319804"/>
    </source>
</evidence>
<evidence type="ECO:0000313" key="1">
    <source>
        <dbReference type="EMBL" id="TQN00943.1"/>
    </source>
</evidence>
<organism evidence="1 2">
    <name type="scientific">Microbacterium lacticum</name>
    <dbReference type="NCBI Taxonomy" id="33885"/>
    <lineage>
        <taxon>Bacteria</taxon>
        <taxon>Bacillati</taxon>
        <taxon>Actinomycetota</taxon>
        <taxon>Actinomycetes</taxon>
        <taxon>Micrococcales</taxon>
        <taxon>Microbacteriaceae</taxon>
        <taxon>Microbacterium</taxon>
    </lineage>
</organism>
<dbReference type="InterPro" id="IPR027417">
    <property type="entry name" value="P-loop_NTPase"/>
</dbReference>
<keyword evidence="1" id="KW-0808">Transferase</keyword>
<gene>
    <name evidence="1" type="ORF">FHX68_1072</name>
</gene>
<keyword evidence="1" id="KW-0418">Kinase</keyword>
<dbReference type="EMBL" id="VFPS01000001">
    <property type="protein sequence ID" value="TQN00943.1"/>
    <property type="molecule type" value="Genomic_DNA"/>
</dbReference>
<dbReference type="Gene3D" id="3.40.50.300">
    <property type="entry name" value="P-loop containing nucleotide triphosphate hydrolases"/>
    <property type="match status" value="1"/>
</dbReference>
<proteinExistence type="predicted"/>
<name>A0A4Y3ULG0_9MICO</name>